<feature type="non-terminal residue" evidence="1">
    <location>
        <position position="363"/>
    </location>
</feature>
<name>A0A6H5IMJ8_9HYME</name>
<accession>A0A6H5IMJ8</accession>
<sequence length="363" mass="40439">MRDATDVRLYIVSDRVADIPKAPISTSAFAVHKPVDFSSIICEREKISQLYRARRLVQSNQVQYTKDSLWICRRRSRLLLHVPAAASPELISRSRKWTRRNNFLAGRVFSCTYSFANQRETTIRTFVIIFIDLWRVGVARCSGVFDLVPGCSKNQWRSLLAGYLVLIDARSSSIARSSQSISLLNGLIYRARLQNMSNTFGGGGGGGGGIGNDSSLGKLLYTLVQVRPCVFFGTSSTFLKSHPVYYHGCTTVNLQRPMQRIALHDTYSLRNPLYTCSCGSSGQLVPLVTNVHPHTSRNSYTVVQITVCVLCCILNINISKFVADTTRRKIREIKIENARVCIGTHNNGSGLVCPTIYPARAMC</sequence>
<dbReference type="Proteomes" id="UP000479190">
    <property type="component" value="Unassembled WGS sequence"/>
</dbReference>
<gene>
    <name evidence="1" type="ORF">TBRA_LOCUS8817</name>
</gene>
<dbReference type="AlphaFoldDB" id="A0A6H5IMJ8"/>
<keyword evidence="2" id="KW-1185">Reference proteome</keyword>
<protein>
    <submittedName>
        <fullName evidence="1">Uncharacterized protein</fullName>
    </submittedName>
</protein>
<dbReference type="EMBL" id="CADCXV010000840">
    <property type="protein sequence ID" value="CAB0036979.1"/>
    <property type="molecule type" value="Genomic_DNA"/>
</dbReference>
<organism evidence="1 2">
    <name type="scientific">Trichogramma brassicae</name>
    <dbReference type="NCBI Taxonomy" id="86971"/>
    <lineage>
        <taxon>Eukaryota</taxon>
        <taxon>Metazoa</taxon>
        <taxon>Ecdysozoa</taxon>
        <taxon>Arthropoda</taxon>
        <taxon>Hexapoda</taxon>
        <taxon>Insecta</taxon>
        <taxon>Pterygota</taxon>
        <taxon>Neoptera</taxon>
        <taxon>Endopterygota</taxon>
        <taxon>Hymenoptera</taxon>
        <taxon>Apocrita</taxon>
        <taxon>Proctotrupomorpha</taxon>
        <taxon>Chalcidoidea</taxon>
        <taxon>Trichogrammatidae</taxon>
        <taxon>Trichogramma</taxon>
    </lineage>
</organism>
<proteinExistence type="predicted"/>
<evidence type="ECO:0000313" key="1">
    <source>
        <dbReference type="EMBL" id="CAB0036979.1"/>
    </source>
</evidence>
<reference evidence="1 2" key="1">
    <citation type="submission" date="2020-02" db="EMBL/GenBank/DDBJ databases">
        <authorList>
            <person name="Ferguson B K."/>
        </authorList>
    </citation>
    <scope>NUCLEOTIDE SEQUENCE [LARGE SCALE GENOMIC DNA]</scope>
</reference>
<evidence type="ECO:0000313" key="2">
    <source>
        <dbReference type="Proteomes" id="UP000479190"/>
    </source>
</evidence>